<dbReference type="SMART" id="SM00225">
    <property type="entry name" value="BTB"/>
    <property type="match status" value="1"/>
</dbReference>
<comment type="caution">
    <text evidence="3">The sequence shown here is derived from an EMBL/GenBank/DDBJ whole genome shotgun (WGS) entry which is preliminary data.</text>
</comment>
<dbReference type="OrthoDB" id="6359816at2759"/>
<reference evidence="3" key="1">
    <citation type="submission" date="2020-06" db="EMBL/GenBank/DDBJ databases">
        <authorList>
            <consortium name="Plant Systems Biology data submission"/>
        </authorList>
    </citation>
    <scope>NUCLEOTIDE SEQUENCE</scope>
    <source>
        <strain evidence="3">D6</strain>
    </source>
</reference>
<dbReference type="AlphaFoldDB" id="A0A9N8DF86"/>
<evidence type="ECO:0000259" key="2">
    <source>
        <dbReference type="PROSITE" id="PS50097"/>
    </source>
</evidence>
<dbReference type="PROSITE" id="PS50097">
    <property type="entry name" value="BTB"/>
    <property type="match status" value="1"/>
</dbReference>
<dbReference type="InterPro" id="IPR011333">
    <property type="entry name" value="SKP1/BTB/POZ_sf"/>
</dbReference>
<evidence type="ECO:0000313" key="4">
    <source>
        <dbReference type="Proteomes" id="UP001153069"/>
    </source>
</evidence>
<dbReference type="Pfam" id="PF00651">
    <property type="entry name" value="BTB"/>
    <property type="match status" value="1"/>
</dbReference>
<protein>
    <recommendedName>
        <fullName evidence="2">BTB domain-containing protein</fullName>
    </recommendedName>
</protein>
<accession>A0A9N8DF86</accession>
<dbReference type="Gene3D" id="3.30.710.10">
    <property type="entry name" value="Potassium Channel Kv1.1, Chain A"/>
    <property type="match status" value="1"/>
</dbReference>
<organism evidence="3 4">
    <name type="scientific">Seminavis robusta</name>
    <dbReference type="NCBI Taxonomy" id="568900"/>
    <lineage>
        <taxon>Eukaryota</taxon>
        <taxon>Sar</taxon>
        <taxon>Stramenopiles</taxon>
        <taxon>Ochrophyta</taxon>
        <taxon>Bacillariophyta</taxon>
        <taxon>Bacillariophyceae</taxon>
        <taxon>Bacillariophycidae</taxon>
        <taxon>Naviculales</taxon>
        <taxon>Naviculaceae</taxon>
        <taxon>Seminavis</taxon>
    </lineage>
</organism>
<feature type="domain" description="BTB" evidence="2">
    <location>
        <begin position="66"/>
        <end position="137"/>
    </location>
</feature>
<evidence type="ECO:0000256" key="1">
    <source>
        <dbReference type="SAM" id="MobiDB-lite"/>
    </source>
</evidence>
<keyword evidence="4" id="KW-1185">Reference proteome</keyword>
<feature type="compositionally biased region" description="Acidic residues" evidence="1">
    <location>
        <begin position="229"/>
        <end position="238"/>
    </location>
</feature>
<dbReference type="InterPro" id="IPR000210">
    <property type="entry name" value="BTB/POZ_dom"/>
</dbReference>
<evidence type="ECO:0000313" key="3">
    <source>
        <dbReference type="EMBL" id="CAB9499606.1"/>
    </source>
</evidence>
<dbReference type="InterPro" id="IPR051481">
    <property type="entry name" value="BTB-POZ/Galectin-3-binding"/>
</dbReference>
<dbReference type="Proteomes" id="UP001153069">
    <property type="component" value="Unassembled WGS sequence"/>
</dbReference>
<sequence>MSYAAAATTGLPMAAIPGSNNSKRSQRNIVLTRMKDKCQGSNNPKKTPKSSIVERLQACLENDKIRDLYLVAKDGVRVPALRCVLASASPVLERMLYGDFCESHQTEIELGEDGRSSSKTLEALVEFCCSDQLTTTRWKDLDTATMMEDVMSVARLGHTYTMPALQEAVHDLVLPRLQEDPSLACVVLKGANPMSTPELYAAAMEIIRIQPYMALKSSPSATAKTSNKEDEEDEEETMLEQQSTTTNTTSTTRGGIVCLPPEQLEEILQEDVECDEFFLFQCLLDWRDYNQDTLDADVNVICEQLVRRHIRLACIDPEDLKSTVMSSGFVSQELLLEAFMQQALLASRDGITFATLRSAPEGEQHQGHVLVQGAGHSECNGLYTQQRNLSFPPLVYYSRYSHVDGETYYLVKDRTDPNWKISANGTTFYEWKTCEQSEDAAVDRAKHIPPQKGWSVHLPCASTSAQLSIPTCKFFRPATSTSSARNGKTTAAIQD</sequence>
<feature type="region of interest" description="Disordered" evidence="1">
    <location>
        <begin position="218"/>
        <end position="254"/>
    </location>
</feature>
<dbReference type="PANTHER" id="PTHR24410:SF23">
    <property type="entry name" value="BTB DOMAIN-CONTAINING PROTEIN-RELATED"/>
    <property type="match status" value="1"/>
</dbReference>
<dbReference type="Gene3D" id="1.25.40.420">
    <property type="match status" value="1"/>
</dbReference>
<dbReference type="PANTHER" id="PTHR24410">
    <property type="entry name" value="HL07962P-RELATED"/>
    <property type="match status" value="1"/>
</dbReference>
<feature type="compositionally biased region" description="Low complexity" evidence="1">
    <location>
        <begin position="243"/>
        <end position="252"/>
    </location>
</feature>
<gene>
    <name evidence="3" type="ORF">SEMRO_65_G036570.1</name>
</gene>
<proteinExistence type="predicted"/>
<dbReference type="SUPFAM" id="SSF54695">
    <property type="entry name" value="POZ domain"/>
    <property type="match status" value="1"/>
</dbReference>
<dbReference type="EMBL" id="CAICTM010000064">
    <property type="protein sequence ID" value="CAB9499606.1"/>
    <property type="molecule type" value="Genomic_DNA"/>
</dbReference>
<name>A0A9N8DF86_9STRA</name>